<feature type="domain" description="HTH crp-type" evidence="5">
    <location>
        <begin position="187"/>
        <end position="253"/>
    </location>
</feature>
<evidence type="ECO:0000313" key="6">
    <source>
        <dbReference type="EMBL" id="RGL12265.1"/>
    </source>
</evidence>
<dbReference type="Gene3D" id="1.10.10.10">
    <property type="entry name" value="Winged helix-like DNA-binding domain superfamily/Winged helix DNA-binding domain"/>
    <property type="match status" value="1"/>
</dbReference>
<sequence length="261" mass="28112">MSSIDNAADKNLKTSPAPAKGNVNSTGNSRSSASAAPRDAVARALAAALPFWGDLTEEQKTQLAAATRPLMARAGERVQGGGSGCAGVVVALAGSLRAYMPSETGKEITLFRVEAGETCVLAASCILPMITFDIALDAAEDIEALIIDPRYFSQLSQENVAVEAYLYRQTAQRFSDCMWVMQQVLFASFDTRLATFLLDEVSRTGSPHLVVTHDEIARHLGSAREVVSRMLKYFEREGLVALSRGAVEVLDRKRLLARASD</sequence>
<evidence type="ECO:0000256" key="1">
    <source>
        <dbReference type="ARBA" id="ARBA00023015"/>
    </source>
</evidence>
<protein>
    <submittedName>
        <fullName evidence="6">Crp/Fnr family transcriptional regulator</fullName>
    </submittedName>
</protein>
<dbReference type="InterPro" id="IPR012318">
    <property type="entry name" value="HTH_CRP"/>
</dbReference>
<evidence type="ECO:0000313" key="7">
    <source>
        <dbReference type="Proteomes" id="UP000260943"/>
    </source>
</evidence>
<dbReference type="PRINTS" id="PR00034">
    <property type="entry name" value="HTHCRP"/>
</dbReference>
<dbReference type="CDD" id="cd00092">
    <property type="entry name" value="HTH_CRP"/>
    <property type="match status" value="1"/>
</dbReference>
<feature type="region of interest" description="Disordered" evidence="4">
    <location>
        <begin position="1"/>
        <end position="35"/>
    </location>
</feature>
<comment type="caution">
    <text evidence="6">The sequence shown here is derived from an EMBL/GenBank/DDBJ whole genome shotgun (WGS) entry which is preliminary data.</text>
</comment>
<dbReference type="InterPro" id="IPR014710">
    <property type="entry name" value="RmlC-like_jellyroll"/>
</dbReference>
<dbReference type="EMBL" id="QSRJ01000001">
    <property type="protein sequence ID" value="RGL12265.1"/>
    <property type="molecule type" value="Genomic_DNA"/>
</dbReference>
<dbReference type="GO" id="GO:0003677">
    <property type="term" value="F:DNA binding"/>
    <property type="evidence" value="ECO:0007669"/>
    <property type="project" value="UniProtKB-KW"/>
</dbReference>
<dbReference type="Pfam" id="PF13545">
    <property type="entry name" value="HTH_Crp_2"/>
    <property type="match status" value="1"/>
</dbReference>
<proteinExistence type="predicted"/>
<evidence type="ECO:0000256" key="2">
    <source>
        <dbReference type="ARBA" id="ARBA00023125"/>
    </source>
</evidence>
<name>A0A3E4QYL8_9ACTN</name>
<evidence type="ECO:0000256" key="4">
    <source>
        <dbReference type="SAM" id="MobiDB-lite"/>
    </source>
</evidence>
<dbReference type="SUPFAM" id="SSF46785">
    <property type="entry name" value="Winged helix' DNA-binding domain"/>
    <property type="match status" value="1"/>
</dbReference>
<dbReference type="InterPro" id="IPR018490">
    <property type="entry name" value="cNMP-bd_dom_sf"/>
</dbReference>
<dbReference type="PROSITE" id="PS51063">
    <property type="entry name" value="HTH_CRP_2"/>
    <property type="match status" value="1"/>
</dbReference>
<dbReference type="SMART" id="SM00419">
    <property type="entry name" value="HTH_CRP"/>
    <property type="match status" value="1"/>
</dbReference>
<dbReference type="InterPro" id="IPR036390">
    <property type="entry name" value="WH_DNA-bd_sf"/>
</dbReference>
<dbReference type="InterPro" id="IPR036388">
    <property type="entry name" value="WH-like_DNA-bd_sf"/>
</dbReference>
<gene>
    <name evidence="6" type="ORF">DXC81_00980</name>
</gene>
<keyword evidence="1" id="KW-0805">Transcription regulation</keyword>
<accession>A0A3E4QYL8</accession>
<dbReference type="GO" id="GO:0006355">
    <property type="term" value="P:regulation of DNA-templated transcription"/>
    <property type="evidence" value="ECO:0007669"/>
    <property type="project" value="InterPro"/>
</dbReference>
<dbReference type="Proteomes" id="UP000260943">
    <property type="component" value="Unassembled WGS sequence"/>
</dbReference>
<dbReference type="Gene3D" id="2.60.120.10">
    <property type="entry name" value="Jelly Rolls"/>
    <property type="match status" value="1"/>
</dbReference>
<keyword evidence="3" id="KW-0804">Transcription</keyword>
<dbReference type="SUPFAM" id="SSF51206">
    <property type="entry name" value="cAMP-binding domain-like"/>
    <property type="match status" value="1"/>
</dbReference>
<reference evidence="6 7" key="1">
    <citation type="submission" date="2018-08" db="EMBL/GenBank/DDBJ databases">
        <title>A genome reference for cultivated species of the human gut microbiota.</title>
        <authorList>
            <person name="Zou Y."/>
            <person name="Xue W."/>
            <person name="Luo G."/>
        </authorList>
    </citation>
    <scope>NUCLEOTIDE SEQUENCE [LARGE SCALE GENOMIC DNA]</scope>
    <source>
        <strain evidence="6 7">TF08-14</strain>
    </source>
</reference>
<keyword evidence="2" id="KW-0238">DNA-binding</keyword>
<evidence type="ECO:0000256" key="3">
    <source>
        <dbReference type="ARBA" id="ARBA00023163"/>
    </source>
</evidence>
<dbReference type="RefSeq" id="WP_117678772.1">
    <property type="nucleotide sequence ID" value="NZ_QSRJ01000001.1"/>
</dbReference>
<dbReference type="AlphaFoldDB" id="A0A3E4QYL8"/>
<evidence type="ECO:0000259" key="5">
    <source>
        <dbReference type="PROSITE" id="PS51063"/>
    </source>
</evidence>
<organism evidence="6 7">
    <name type="scientific">Collinsella tanakaei</name>
    <dbReference type="NCBI Taxonomy" id="626935"/>
    <lineage>
        <taxon>Bacteria</taxon>
        <taxon>Bacillati</taxon>
        <taxon>Actinomycetota</taxon>
        <taxon>Coriobacteriia</taxon>
        <taxon>Coriobacteriales</taxon>
        <taxon>Coriobacteriaceae</taxon>
        <taxon>Collinsella</taxon>
    </lineage>
</organism>